<gene>
    <name evidence="2" type="ORF">D7V88_27650</name>
</gene>
<reference evidence="3" key="1">
    <citation type="submission" date="2018-09" db="EMBL/GenBank/DDBJ databases">
        <authorList>
            <person name="Livingstone P.G."/>
            <person name="Whitworth D.E."/>
        </authorList>
    </citation>
    <scope>NUCLEOTIDE SEQUENCE [LARGE SCALE GENOMIC DNA]</scope>
    <source>
        <strain evidence="3">CA054A</strain>
    </source>
</reference>
<keyword evidence="1" id="KW-0812">Transmembrane</keyword>
<dbReference type="AlphaFoldDB" id="A0A3A8ICM9"/>
<name>A0A3A8ICM9_9BACT</name>
<evidence type="ECO:0000313" key="3">
    <source>
        <dbReference type="Proteomes" id="UP000268094"/>
    </source>
</evidence>
<keyword evidence="1" id="KW-0472">Membrane</keyword>
<protein>
    <submittedName>
        <fullName evidence="2">Uncharacterized protein</fullName>
    </submittedName>
</protein>
<organism evidence="2 3">
    <name type="scientific">Corallococcus terminator</name>
    <dbReference type="NCBI Taxonomy" id="2316733"/>
    <lineage>
        <taxon>Bacteria</taxon>
        <taxon>Pseudomonadati</taxon>
        <taxon>Myxococcota</taxon>
        <taxon>Myxococcia</taxon>
        <taxon>Myxococcales</taxon>
        <taxon>Cystobacterineae</taxon>
        <taxon>Myxococcaceae</taxon>
        <taxon>Corallococcus</taxon>
    </lineage>
</organism>
<comment type="caution">
    <text evidence="2">The sequence shown here is derived from an EMBL/GenBank/DDBJ whole genome shotgun (WGS) entry which is preliminary data.</text>
</comment>
<sequence>MRYELVLQPMAPGVPYDAARVEALLAAKSGAVRPDGARDWALSQGDVEVAPLHDKGQVVALELRVPLLDHPDLIREVLAEAAALARKAKVRLFDPQLGQALAAADTERVVEQYTRTEQYARTAPRMEITPGLAEAMDAAARYEPKGPGMSLPTKLILFGVGGFAILYFVMTSLLRQLNGE</sequence>
<evidence type="ECO:0000256" key="1">
    <source>
        <dbReference type="SAM" id="Phobius"/>
    </source>
</evidence>
<dbReference type="Proteomes" id="UP000268094">
    <property type="component" value="Unassembled WGS sequence"/>
</dbReference>
<accession>A0A3A8ICM9</accession>
<keyword evidence="1" id="KW-1133">Transmembrane helix</keyword>
<dbReference type="OrthoDB" id="5512104at2"/>
<evidence type="ECO:0000313" key="2">
    <source>
        <dbReference type="EMBL" id="RKG80278.1"/>
    </source>
</evidence>
<feature type="transmembrane region" description="Helical" evidence="1">
    <location>
        <begin position="155"/>
        <end position="174"/>
    </location>
</feature>
<keyword evidence="3" id="KW-1185">Reference proteome</keyword>
<dbReference type="EMBL" id="RAVZ01000229">
    <property type="protein sequence ID" value="RKG80278.1"/>
    <property type="molecule type" value="Genomic_DNA"/>
</dbReference>
<proteinExistence type="predicted"/>